<accession>A0A833TB81</accession>
<dbReference type="Pfam" id="PF01284">
    <property type="entry name" value="MARVEL"/>
    <property type="match status" value="1"/>
</dbReference>
<dbReference type="Proteomes" id="UP000704712">
    <property type="component" value="Unassembled WGS sequence"/>
</dbReference>
<evidence type="ECO:0000259" key="7">
    <source>
        <dbReference type="Pfam" id="PF01284"/>
    </source>
</evidence>
<keyword evidence="4 6" id="KW-0472">Membrane</keyword>
<dbReference type="InterPro" id="IPR052649">
    <property type="entry name" value="NCE102-like"/>
</dbReference>
<dbReference type="Proteomes" id="UP000602510">
    <property type="component" value="Unassembled WGS sequence"/>
</dbReference>
<keyword evidence="10" id="KW-1185">Reference proteome</keyword>
<feature type="transmembrane region" description="Helical" evidence="6">
    <location>
        <begin position="127"/>
        <end position="145"/>
    </location>
</feature>
<name>A0A833TB81_PHYIN</name>
<evidence type="ECO:0000256" key="4">
    <source>
        <dbReference type="ARBA" id="ARBA00023136"/>
    </source>
</evidence>
<dbReference type="InterPro" id="IPR008253">
    <property type="entry name" value="Marvel"/>
</dbReference>
<proteinExistence type="predicted"/>
<dbReference type="AlphaFoldDB" id="A0A833TB81"/>
<feature type="compositionally biased region" description="Basic and acidic residues" evidence="5">
    <location>
        <begin position="159"/>
        <end position="171"/>
    </location>
</feature>
<keyword evidence="2 6" id="KW-0812">Transmembrane</keyword>
<protein>
    <submittedName>
        <fullName evidence="8">Membrane-associating domain-containing protein</fullName>
    </submittedName>
</protein>
<evidence type="ECO:0000256" key="5">
    <source>
        <dbReference type="SAM" id="MobiDB-lite"/>
    </source>
</evidence>
<feature type="transmembrane region" description="Helical" evidence="6">
    <location>
        <begin position="88"/>
        <end position="107"/>
    </location>
</feature>
<comment type="caution">
    <text evidence="8">The sequence shown here is derived from an EMBL/GenBank/DDBJ whole genome shotgun (WGS) entry which is preliminary data.</text>
</comment>
<evidence type="ECO:0000313" key="8">
    <source>
        <dbReference type="EMBL" id="KAF4039764.1"/>
    </source>
</evidence>
<dbReference type="OMA" id="CCESSMG"/>
<evidence type="ECO:0000256" key="3">
    <source>
        <dbReference type="ARBA" id="ARBA00022989"/>
    </source>
</evidence>
<evidence type="ECO:0000313" key="9">
    <source>
        <dbReference type="EMBL" id="KAF4133009.1"/>
    </source>
</evidence>
<reference evidence="8" key="1">
    <citation type="submission" date="2020-04" db="EMBL/GenBank/DDBJ databases">
        <title>Hybrid Assembly of Korean Phytophthora infestans isolates.</title>
        <authorList>
            <person name="Prokchorchik M."/>
            <person name="Lee Y."/>
            <person name="Seo J."/>
            <person name="Cho J.-H."/>
            <person name="Park Y.-E."/>
            <person name="Jang D.-C."/>
            <person name="Im J.-S."/>
            <person name="Choi J.-G."/>
            <person name="Park H.-J."/>
            <person name="Lee G.-B."/>
            <person name="Lee Y.-G."/>
            <person name="Hong S.-Y."/>
            <person name="Cho K."/>
            <person name="Sohn K.H."/>
        </authorList>
    </citation>
    <scope>NUCLEOTIDE SEQUENCE</scope>
    <source>
        <strain evidence="8">KR_1_A1</strain>
        <strain evidence="9">KR_2_A2</strain>
    </source>
</reference>
<feature type="compositionally biased region" description="Polar residues" evidence="5">
    <location>
        <begin position="174"/>
        <end position="189"/>
    </location>
</feature>
<feature type="transmembrane region" description="Helical" evidence="6">
    <location>
        <begin position="56"/>
        <end position="76"/>
    </location>
</feature>
<evidence type="ECO:0000313" key="10">
    <source>
        <dbReference type="Proteomes" id="UP000602510"/>
    </source>
</evidence>
<feature type="region of interest" description="Disordered" evidence="5">
    <location>
        <begin position="159"/>
        <end position="189"/>
    </location>
</feature>
<feature type="domain" description="MARVEL" evidence="7">
    <location>
        <begin position="11"/>
        <end position="145"/>
    </location>
</feature>
<gene>
    <name evidence="8" type="ORF">GN244_ATG08049</name>
    <name evidence="9" type="ORF">GN958_ATG17765</name>
</gene>
<sequence length="189" mass="20669">MARGNTLRWSRALLRFLNFALSLVALATLSRAFVGSSYYGYSSMLGSRAATYATLMTYTGMLVGLFFLLFMELMRLFPRPTPRLIEQLLDLLLAALLVVAGIVLVASDYVANCSVYGYMLRCNQLKTAVVFTFLASLSYFVTFLLDCCESFMGSRGTGDHSDSDEAGHGYHAESTPTGGSTPKDASNRV</sequence>
<dbReference type="EMBL" id="WSZM01000166">
    <property type="protein sequence ID" value="KAF4039764.1"/>
    <property type="molecule type" value="Genomic_DNA"/>
</dbReference>
<keyword evidence="3 6" id="KW-1133">Transmembrane helix</keyword>
<organism evidence="8 10">
    <name type="scientific">Phytophthora infestans</name>
    <name type="common">Potato late blight agent</name>
    <name type="synonym">Botrytis infestans</name>
    <dbReference type="NCBI Taxonomy" id="4787"/>
    <lineage>
        <taxon>Eukaryota</taxon>
        <taxon>Sar</taxon>
        <taxon>Stramenopiles</taxon>
        <taxon>Oomycota</taxon>
        <taxon>Peronosporomycetes</taxon>
        <taxon>Peronosporales</taxon>
        <taxon>Peronosporaceae</taxon>
        <taxon>Phytophthora</taxon>
    </lineage>
</organism>
<evidence type="ECO:0000256" key="2">
    <source>
        <dbReference type="ARBA" id="ARBA00022692"/>
    </source>
</evidence>
<evidence type="ECO:0000256" key="1">
    <source>
        <dbReference type="ARBA" id="ARBA00004141"/>
    </source>
</evidence>
<evidence type="ECO:0000256" key="6">
    <source>
        <dbReference type="SAM" id="Phobius"/>
    </source>
</evidence>
<dbReference type="GO" id="GO:0016020">
    <property type="term" value="C:membrane"/>
    <property type="evidence" value="ECO:0007669"/>
    <property type="project" value="UniProtKB-SubCell"/>
</dbReference>
<dbReference type="PANTHER" id="PTHR28165">
    <property type="entry name" value="NON-CLASSICAL EXPORT PROTEIN 2-RELATED"/>
    <property type="match status" value="1"/>
</dbReference>
<comment type="subcellular location">
    <subcellularLocation>
        <location evidence="1">Membrane</location>
        <topology evidence="1">Multi-pass membrane protein</topology>
    </subcellularLocation>
</comment>
<dbReference type="EMBL" id="JAACNO010002467">
    <property type="protein sequence ID" value="KAF4133009.1"/>
    <property type="molecule type" value="Genomic_DNA"/>
</dbReference>
<dbReference type="PANTHER" id="PTHR28165:SF1">
    <property type="entry name" value="NON-CLASSICAL EXPORT PROTEIN 2-RELATED"/>
    <property type="match status" value="1"/>
</dbReference>